<evidence type="ECO:0000256" key="1">
    <source>
        <dbReference type="ARBA" id="ARBA00022649"/>
    </source>
</evidence>
<evidence type="ECO:0000256" key="2">
    <source>
        <dbReference type="ARBA" id="ARBA00022722"/>
    </source>
</evidence>
<accession>X1KAK7</accession>
<sequence>MRHMLDHASEAVAMVQGKTRSDLDTDRQLNLSLVRLLEIVGEAAGRIPNVELSRHTLAGNCQPA</sequence>
<protein>
    <recommendedName>
        <fullName evidence="5">DUF86 domain-containing protein</fullName>
    </recommendedName>
</protein>
<keyword evidence="2" id="KW-0540">Nuclease</keyword>
<proteinExistence type="predicted"/>
<evidence type="ECO:0008006" key="5">
    <source>
        <dbReference type="Google" id="ProtNLM"/>
    </source>
</evidence>
<dbReference type="GO" id="GO:0110001">
    <property type="term" value="C:toxin-antitoxin complex"/>
    <property type="evidence" value="ECO:0007669"/>
    <property type="project" value="InterPro"/>
</dbReference>
<keyword evidence="3" id="KW-0378">Hydrolase</keyword>
<gene>
    <name evidence="4" type="ORF">S03H2_61921</name>
</gene>
<comment type="caution">
    <text evidence="4">The sequence shown here is derived from an EMBL/GenBank/DDBJ whole genome shotgun (WGS) entry which is preliminary data.</text>
</comment>
<dbReference type="EMBL" id="BARU01040011">
    <property type="protein sequence ID" value="GAH87264.1"/>
    <property type="molecule type" value="Genomic_DNA"/>
</dbReference>
<evidence type="ECO:0000313" key="4">
    <source>
        <dbReference type="EMBL" id="GAH87264.1"/>
    </source>
</evidence>
<evidence type="ECO:0000256" key="3">
    <source>
        <dbReference type="ARBA" id="ARBA00022801"/>
    </source>
</evidence>
<dbReference type="InterPro" id="IPR008201">
    <property type="entry name" value="HepT-like"/>
</dbReference>
<name>X1KAK7_9ZZZZ</name>
<keyword evidence="1" id="KW-1277">Toxin-antitoxin system</keyword>
<dbReference type="Pfam" id="PF01934">
    <property type="entry name" value="HepT-like"/>
    <property type="match status" value="1"/>
</dbReference>
<dbReference type="GO" id="GO:0016787">
    <property type="term" value="F:hydrolase activity"/>
    <property type="evidence" value="ECO:0007669"/>
    <property type="project" value="UniProtKB-KW"/>
</dbReference>
<dbReference type="AlphaFoldDB" id="X1KAK7"/>
<reference evidence="4" key="1">
    <citation type="journal article" date="2014" name="Front. Microbiol.">
        <title>High frequency of phylogenetically diverse reductive dehalogenase-homologous genes in deep subseafloor sedimentary metagenomes.</title>
        <authorList>
            <person name="Kawai M."/>
            <person name="Futagami T."/>
            <person name="Toyoda A."/>
            <person name="Takaki Y."/>
            <person name="Nishi S."/>
            <person name="Hori S."/>
            <person name="Arai W."/>
            <person name="Tsubouchi T."/>
            <person name="Morono Y."/>
            <person name="Uchiyama I."/>
            <person name="Ito T."/>
            <person name="Fujiyama A."/>
            <person name="Inagaki F."/>
            <person name="Takami H."/>
        </authorList>
    </citation>
    <scope>NUCLEOTIDE SEQUENCE</scope>
    <source>
        <strain evidence="4">Expedition CK06-06</strain>
    </source>
</reference>
<organism evidence="4">
    <name type="scientific">marine sediment metagenome</name>
    <dbReference type="NCBI Taxonomy" id="412755"/>
    <lineage>
        <taxon>unclassified sequences</taxon>
        <taxon>metagenomes</taxon>
        <taxon>ecological metagenomes</taxon>
    </lineage>
</organism>
<dbReference type="GO" id="GO:0004540">
    <property type="term" value="F:RNA nuclease activity"/>
    <property type="evidence" value="ECO:0007669"/>
    <property type="project" value="InterPro"/>
</dbReference>